<dbReference type="InterPro" id="IPR000719">
    <property type="entry name" value="Prot_kinase_dom"/>
</dbReference>
<dbReference type="InterPro" id="IPR045874">
    <property type="entry name" value="LRK10/LRL21-25-like"/>
</dbReference>
<dbReference type="PROSITE" id="PS50011">
    <property type="entry name" value="PROTEIN_KINASE_DOM"/>
    <property type="match status" value="1"/>
</dbReference>
<evidence type="ECO:0000313" key="16">
    <source>
        <dbReference type="Proteomes" id="UP000525078"/>
    </source>
</evidence>
<feature type="domain" description="Protein kinase" evidence="13">
    <location>
        <begin position="297"/>
        <end position="574"/>
    </location>
</feature>
<dbReference type="EMBL" id="JAATIP010000185">
    <property type="protein sequence ID" value="KAF4362369.1"/>
    <property type="molecule type" value="Genomic_DNA"/>
</dbReference>
<sequence length="608" mass="69301">MNMCLVKVVMIISYIYYSLFMITLVLAETQTSHECKEVRCDENGPPIRFPFRLKGKQPSHCGYDPGFDLSCTHSNQTLLHLPNLHLKLHVTKIDYEEQSLKAYNPYCIQKHNLKFLNLSNSPFFSLYSGDSMLLKCSFNESDYYGHMYSSPIPCLSDSSKYFVYAIGTYSNIWGDIVGCSRMYNNLQVPPTIFHSIKMEEVVRIYLWWSKPDCKYCESKGKKCTLIKRPNSNNATQCSKDTMKGSFAIILGFLATFYVCHLGKNKRQNGLRIEKFLEDYIAFKPSRYTYADVRNITSEFKDKLGEGAYGEVFKGKLSNDISVAVKILNRVSKENGEDFINEVATIGQIHHINVVRLVGYCADGFRRALVYEFLPNDSLDKYISVRGSTDDINICSLSWEKLLDIVTGTAKGIEYLHQGCDKRILHFDIKPQNILLDHNFKPKIADFGLAKLCSKDQSIVSMSTARGTIGYIAPEVFSRNFGNVSYKSDVYSFGMLLLEIVGGRRSNNTNEIYYPEWIFNLLEEGEDLRIYIDEGGDGKIAKKLAIVGLQCIQWHPIDRPTMKVVVQMLEGNEELSMPPNPFSSTNPSKQNTKMPKRLMTTMELETIAE</sequence>
<proteinExistence type="predicted"/>
<comment type="subcellular location">
    <subcellularLocation>
        <location evidence="1">Membrane</location>
        <topology evidence="1">Single-pass type I membrane protein</topology>
    </subcellularLocation>
</comment>
<evidence type="ECO:0000313" key="17">
    <source>
        <dbReference type="Proteomes" id="UP000583929"/>
    </source>
</evidence>
<dbReference type="FunFam" id="1.10.510.10:FF:000590">
    <property type="entry name" value="PR5-like receptor kinase"/>
    <property type="match status" value="1"/>
</dbReference>
<dbReference type="GO" id="GO:0005524">
    <property type="term" value="F:ATP binding"/>
    <property type="evidence" value="ECO:0007669"/>
    <property type="project" value="UniProtKB-UniRule"/>
</dbReference>
<evidence type="ECO:0000256" key="12">
    <source>
        <dbReference type="PROSITE-ProRule" id="PRU10141"/>
    </source>
</evidence>
<evidence type="ECO:0000256" key="9">
    <source>
        <dbReference type="ARBA" id="ARBA00022989"/>
    </source>
</evidence>
<evidence type="ECO:0000256" key="8">
    <source>
        <dbReference type="ARBA" id="ARBA00022840"/>
    </source>
</evidence>
<keyword evidence="4" id="KW-0812">Transmembrane</keyword>
<dbReference type="PANTHER" id="PTHR27009">
    <property type="entry name" value="RUST RESISTANCE KINASE LR10-RELATED"/>
    <property type="match status" value="1"/>
</dbReference>
<dbReference type="GO" id="GO:0004674">
    <property type="term" value="F:protein serine/threonine kinase activity"/>
    <property type="evidence" value="ECO:0007669"/>
    <property type="project" value="UniProtKB-KW"/>
</dbReference>
<dbReference type="FunFam" id="3.30.200.20:FF:000178">
    <property type="entry name" value="serine/threonine-protein kinase PBS1-like"/>
    <property type="match status" value="1"/>
</dbReference>
<comment type="caution">
    <text evidence="15">The sequence shown here is derived from an EMBL/GenBank/DDBJ whole genome shotgun (WGS) entry which is preliminary data.</text>
</comment>
<keyword evidence="10" id="KW-0472">Membrane</keyword>
<dbReference type="Pfam" id="PF07714">
    <property type="entry name" value="PK_Tyr_Ser-Thr"/>
    <property type="match status" value="1"/>
</dbReference>
<dbReference type="GO" id="GO:0030247">
    <property type="term" value="F:polysaccharide binding"/>
    <property type="evidence" value="ECO:0007669"/>
    <property type="project" value="InterPro"/>
</dbReference>
<dbReference type="InterPro" id="IPR017441">
    <property type="entry name" value="Protein_kinase_ATP_BS"/>
</dbReference>
<dbReference type="SMART" id="SM00220">
    <property type="entry name" value="S_TKc"/>
    <property type="match status" value="1"/>
</dbReference>
<evidence type="ECO:0000256" key="11">
    <source>
        <dbReference type="ARBA" id="ARBA00023180"/>
    </source>
</evidence>
<reference evidence="16 17" key="1">
    <citation type="journal article" date="2020" name="bioRxiv">
        <title>Sequence and annotation of 42 cannabis genomes reveals extensive copy number variation in cannabinoid synthesis and pathogen resistance genes.</title>
        <authorList>
            <person name="Mckernan K.J."/>
            <person name="Helbert Y."/>
            <person name="Kane L.T."/>
            <person name="Ebling H."/>
            <person name="Zhang L."/>
            <person name="Liu B."/>
            <person name="Eaton Z."/>
            <person name="Mclaughlin S."/>
            <person name="Kingan S."/>
            <person name="Baybayan P."/>
            <person name="Concepcion G."/>
            <person name="Jordan M."/>
            <person name="Riva A."/>
            <person name="Barbazuk W."/>
            <person name="Harkins T."/>
        </authorList>
    </citation>
    <scope>NUCLEOTIDE SEQUENCE [LARGE SCALE GENOMIC DNA]</scope>
    <source>
        <strain evidence="16 17">cv. Jamaican Lion 4</strain>
        <strain evidence="15">Father</strain>
        <strain evidence="14">Mother</strain>
        <tissue evidence="15">Leaf</tissue>
    </source>
</reference>
<dbReference type="InterPro" id="IPR008271">
    <property type="entry name" value="Ser/Thr_kinase_AS"/>
</dbReference>
<dbReference type="InterPro" id="IPR001245">
    <property type="entry name" value="Ser-Thr/Tyr_kinase_cat_dom"/>
</dbReference>
<evidence type="ECO:0000256" key="5">
    <source>
        <dbReference type="ARBA" id="ARBA00022729"/>
    </source>
</evidence>
<gene>
    <name evidence="14" type="ORF">F8388_008253</name>
    <name evidence="15" type="ORF">G4B88_016651</name>
</gene>
<dbReference type="PROSITE" id="PS00108">
    <property type="entry name" value="PROTEIN_KINASE_ST"/>
    <property type="match status" value="1"/>
</dbReference>
<evidence type="ECO:0000256" key="1">
    <source>
        <dbReference type="ARBA" id="ARBA00004479"/>
    </source>
</evidence>
<evidence type="ECO:0000256" key="10">
    <source>
        <dbReference type="ARBA" id="ARBA00023136"/>
    </source>
</evidence>
<dbReference type="InterPro" id="IPR011009">
    <property type="entry name" value="Kinase-like_dom_sf"/>
</dbReference>
<dbReference type="EMBL" id="JAATIQ010000060">
    <property type="protein sequence ID" value="KAF4391341.1"/>
    <property type="molecule type" value="Genomic_DNA"/>
</dbReference>
<evidence type="ECO:0000313" key="15">
    <source>
        <dbReference type="EMBL" id="KAF4391341.1"/>
    </source>
</evidence>
<keyword evidence="5" id="KW-0732">Signal</keyword>
<keyword evidence="3" id="KW-0808">Transferase</keyword>
<dbReference type="SUPFAM" id="SSF56112">
    <property type="entry name" value="Protein kinase-like (PK-like)"/>
    <property type="match status" value="1"/>
</dbReference>
<accession>A0A7J6H8T0</accession>
<keyword evidence="9" id="KW-1133">Transmembrane helix</keyword>
<dbReference type="Gene3D" id="1.10.510.10">
    <property type="entry name" value="Transferase(Phosphotransferase) domain 1"/>
    <property type="match status" value="1"/>
</dbReference>
<evidence type="ECO:0000259" key="13">
    <source>
        <dbReference type="PROSITE" id="PS50011"/>
    </source>
</evidence>
<dbReference type="Proteomes" id="UP000583929">
    <property type="component" value="Unassembled WGS sequence"/>
</dbReference>
<organism evidence="15 17">
    <name type="scientific">Cannabis sativa</name>
    <name type="common">Hemp</name>
    <name type="synonym">Marijuana</name>
    <dbReference type="NCBI Taxonomy" id="3483"/>
    <lineage>
        <taxon>Eukaryota</taxon>
        <taxon>Viridiplantae</taxon>
        <taxon>Streptophyta</taxon>
        <taxon>Embryophyta</taxon>
        <taxon>Tracheophyta</taxon>
        <taxon>Spermatophyta</taxon>
        <taxon>Magnoliopsida</taxon>
        <taxon>eudicotyledons</taxon>
        <taxon>Gunneridae</taxon>
        <taxon>Pentapetalae</taxon>
        <taxon>rosids</taxon>
        <taxon>fabids</taxon>
        <taxon>Rosales</taxon>
        <taxon>Cannabaceae</taxon>
        <taxon>Cannabis</taxon>
    </lineage>
</organism>
<keyword evidence="6 12" id="KW-0547">Nucleotide-binding</keyword>
<evidence type="ECO:0000313" key="14">
    <source>
        <dbReference type="EMBL" id="KAF4362369.1"/>
    </source>
</evidence>
<protein>
    <recommendedName>
        <fullName evidence="13">Protein kinase domain-containing protein</fullName>
    </recommendedName>
</protein>
<dbReference type="Proteomes" id="UP000525078">
    <property type="component" value="Unassembled WGS sequence"/>
</dbReference>
<evidence type="ECO:0000256" key="3">
    <source>
        <dbReference type="ARBA" id="ARBA00022679"/>
    </source>
</evidence>
<evidence type="ECO:0000256" key="6">
    <source>
        <dbReference type="ARBA" id="ARBA00022741"/>
    </source>
</evidence>
<dbReference type="Gene3D" id="3.30.200.20">
    <property type="entry name" value="Phosphorylase Kinase, domain 1"/>
    <property type="match status" value="1"/>
</dbReference>
<keyword evidence="2" id="KW-0723">Serine/threonine-protein kinase</keyword>
<feature type="binding site" evidence="12">
    <location>
        <position position="325"/>
    </location>
    <ligand>
        <name>ATP</name>
        <dbReference type="ChEBI" id="CHEBI:30616"/>
    </ligand>
</feature>
<dbReference type="InterPro" id="IPR025287">
    <property type="entry name" value="WAK_GUB"/>
</dbReference>
<dbReference type="Pfam" id="PF13947">
    <property type="entry name" value="GUB_WAK_bind"/>
    <property type="match status" value="1"/>
</dbReference>
<keyword evidence="7" id="KW-0418">Kinase</keyword>
<keyword evidence="11" id="KW-0325">Glycoprotein</keyword>
<dbReference type="AlphaFoldDB" id="A0A7J6H8T0"/>
<evidence type="ECO:0000256" key="7">
    <source>
        <dbReference type="ARBA" id="ARBA00022777"/>
    </source>
</evidence>
<keyword evidence="17" id="KW-1185">Reference proteome</keyword>
<evidence type="ECO:0000256" key="4">
    <source>
        <dbReference type="ARBA" id="ARBA00022692"/>
    </source>
</evidence>
<dbReference type="GO" id="GO:0016020">
    <property type="term" value="C:membrane"/>
    <property type="evidence" value="ECO:0007669"/>
    <property type="project" value="UniProtKB-SubCell"/>
</dbReference>
<evidence type="ECO:0000256" key="2">
    <source>
        <dbReference type="ARBA" id="ARBA00022527"/>
    </source>
</evidence>
<dbReference type="PROSITE" id="PS00107">
    <property type="entry name" value="PROTEIN_KINASE_ATP"/>
    <property type="match status" value="1"/>
</dbReference>
<name>A0A7J6H8T0_CANSA</name>
<keyword evidence="8 12" id="KW-0067">ATP-binding</keyword>